<reference evidence="1 2" key="1">
    <citation type="journal article" date="2018" name="Mol. Biol. Evol.">
        <title>Broad Genomic Sampling Reveals a Smut Pathogenic Ancestry of the Fungal Clade Ustilaginomycotina.</title>
        <authorList>
            <person name="Kijpornyongpan T."/>
            <person name="Mondo S.J."/>
            <person name="Barry K."/>
            <person name="Sandor L."/>
            <person name="Lee J."/>
            <person name="Lipzen A."/>
            <person name="Pangilinan J."/>
            <person name="LaButti K."/>
            <person name="Hainaut M."/>
            <person name="Henrissat B."/>
            <person name="Grigoriev I.V."/>
            <person name="Spatafora J.W."/>
            <person name="Aime M.C."/>
        </authorList>
    </citation>
    <scope>NUCLEOTIDE SEQUENCE [LARGE SCALE GENOMIC DNA]</scope>
    <source>
        <strain evidence="1 2">SA 807</strain>
    </source>
</reference>
<protein>
    <submittedName>
        <fullName evidence="1">Uncharacterized protein</fullName>
    </submittedName>
</protein>
<proteinExistence type="predicted"/>
<organism evidence="1 2">
    <name type="scientific">Violaceomyces palustris</name>
    <dbReference type="NCBI Taxonomy" id="1673888"/>
    <lineage>
        <taxon>Eukaryota</taxon>
        <taxon>Fungi</taxon>
        <taxon>Dikarya</taxon>
        <taxon>Basidiomycota</taxon>
        <taxon>Ustilaginomycotina</taxon>
        <taxon>Ustilaginomycetes</taxon>
        <taxon>Violaceomycetales</taxon>
        <taxon>Violaceomycetaceae</taxon>
        <taxon>Violaceomyces</taxon>
    </lineage>
</organism>
<sequence length="586" mass="63166">MPNLTNYQQDEENERVRSAEQGASPEICTDSGAPSTPGHTTPERLEVDTTYQRFRKELRRRILHTTPSWFAVTMGTGITSILLHQLPYQFHGLDVISNIIFALNVCLYLLFLGLSIARYTIWPQMFKIMLFHPTQSLFLGTFPMGLATIINMIVFSLVPAWGPAWSTFAWVLWWIDVLLALVIAIGIPFVQFTRHSQSFDNITGVWLLPVVAPVVVASTGGVVASVLPPDHARLTITVSYILWGTGVPISVMLMTLYYARLAIYKIPPATMIVSAFLPLGPCGQGAFGLLQLSRDLVSIVTEEAGRSGIAPLGGQVGTERALIMAYAVQAVTIPIALVLWGLGLVWLCLAVATITDMAFASVVPLNLGWWGFTFPLGVFATATTALASELGSEAFKVLGTVLSITEVLLWLFLICVTGFRAITGEMFFSPCLAELGGEPPKYMAPARKYAYQPRANPPTLFPTPSFGFGASWTGDGCTNSQESSDLGGGGLVGKIWKSLSRSRSRGRALPSSHDRSERDKSLEAPGRGGGGGGTEAERGRRPNPKPFGSLGGDGRAVTALGPDDPPPKPHPDPTSTTGRVVFGSKE</sequence>
<gene>
    <name evidence="1" type="ORF">IE53DRAFT_391258</name>
</gene>
<dbReference type="Proteomes" id="UP000245626">
    <property type="component" value="Unassembled WGS sequence"/>
</dbReference>
<name>A0ACD0NL74_9BASI</name>
<keyword evidence="2" id="KW-1185">Reference proteome</keyword>
<evidence type="ECO:0000313" key="1">
    <source>
        <dbReference type="EMBL" id="PWN46567.1"/>
    </source>
</evidence>
<accession>A0ACD0NL74</accession>
<dbReference type="EMBL" id="KZ820884">
    <property type="protein sequence ID" value="PWN46567.1"/>
    <property type="molecule type" value="Genomic_DNA"/>
</dbReference>
<evidence type="ECO:0000313" key="2">
    <source>
        <dbReference type="Proteomes" id="UP000245626"/>
    </source>
</evidence>